<protein>
    <recommendedName>
        <fullName evidence="4 7">Signal peptidase I</fullName>
        <ecNumber evidence="3 7">3.4.21.89</ecNumber>
    </recommendedName>
</protein>
<feature type="domain" description="Peptidase S26" evidence="9">
    <location>
        <begin position="344"/>
        <end position="383"/>
    </location>
</feature>
<keyword evidence="7" id="KW-0645">Protease</keyword>
<dbReference type="NCBIfam" id="TIGR02227">
    <property type="entry name" value="sigpep_I_bact"/>
    <property type="match status" value="2"/>
</dbReference>
<feature type="active site" evidence="6">
    <location>
        <position position="65"/>
    </location>
</feature>
<dbReference type="EMBL" id="JABKAU010000036">
    <property type="protein sequence ID" value="NVO32759.1"/>
    <property type="molecule type" value="Genomic_DNA"/>
</dbReference>
<evidence type="ECO:0000256" key="4">
    <source>
        <dbReference type="ARBA" id="ARBA00019232"/>
    </source>
</evidence>
<dbReference type="GO" id="GO:0006465">
    <property type="term" value="P:signal peptide processing"/>
    <property type="evidence" value="ECO:0007669"/>
    <property type="project" value="InterPro"/>
</dbReference>
<dbReference type="CDD" id="cd06530">
    <property type="entry name" value="S26_SPase_I"/>
    <property type="match status" value="2"/>
</dbReference>
<name>A0A7Y7U7E5_9BACT</name>
<keyword evidence="5 7" id="KW-0378">Hydrolase</keyword>
<accession>A0A7Y7U7E5</accession>
<evidence type="ECO:0000313" key="11">
    <source>
        <dbReference type="Proteomes" id="UP000565521"/>
    </source>
</evidence>
<evidence type="ECO:0000256" key="2">
    <source>
        <dbReference type="ARBA" id="ARBA00009370"/>
    </source>
</evidence>
<feature type="active site" evidence="6">
    <location>
        <position position="152"/>
    </location>
</feature>
<gene>
    <name evidence="10" type="primary">lepB</name>
    <name evidence="10" type="ORF">HW554_16205</name>
</gene>
<evidence type="ECO:0000256" key="8">
    <source>
        <dbReference type="SAM" id="MobiDB-lite"/>
    </source>
</evidence>
<dbReference type="AlphaFoldDB" id="A0A7Y7U7E5"/>
<dbReference type="EC" id="3.4.21.89" evidence="3 7"/>
<evidence type="ECO:0000256" key="1">
    <source>
        <dbReference type="ARBA" id="ARBA00000677"/>
    </source>
</evidence>
<comment type="subcellular location">
    <subcellularLocation>
        <location evidence="7">Membrane</location>
        <topology evidence="7">Single-pass type II membrane protein</topology>
    </subcellularLocation>
</comment>
<dbReference type="PRINTS" id="PR00727">
    <property type="entry name" value="LEADERPTASE"/>
</dbReference>
<proteinExistence type="inferred from homology"/>
<dbReference type="SUPFAM" id="SSF51306">
    <property type="entry name" value="LexA/Signal peptidase"/>
    <property type="match status" value="1"/>
</dbReference>
<reference evidence="10 11" key="1">
    <citation type="submission" date="2020-05" db="EMBL/GenBank/DDBJ databases">
        <title>Hymenobacter terrestris sp. nov. and Hymenobacter lapidiphilus sp. nov., isolated from regoliths in Antarctica.</title>
        <authorList>
            <person name="Sedlacek I."/>
            <person name="Pantucek R."/>
            <person name="Zeman M."/>
            <person name="Holochova P."/>
            <person name="Kralova S."/>
            <person name="Stankova E."/>
            <person name="Sedo O."/>
            <person name="Micenkova L."/>
            <person name="Svec P."/>
            <person name="Gupta V."/>
            <person name="Sood U."/>
            <person name="Korpole U.S."/>
            <person name="Lal R."/>
        </authorList>
    </citation>
    <scope>NUCLEOTIDE SEQUENCE [LARGE SCALE GENOMIC DNA]</scope>
    <source>
        <strain evidence="10 11">P5342</strain>
    </source>
</reference>
<dbReference type="GO" id="GO:0016020">
    <property type="term" value="C:membrane"/>
    <property type="evidence" value="ECO:0007669"/>
    <property type="project" value="UniProtKB-SubCell"/>
</dbReference>
<feature type="region of interest" description="Disordered" evidence="8">
    <location>
        <begin position="11"/>
        <end position="30"/>
    </location>
</feature>
<comment type="catalytic activity">
    <reaction evidence="1 7">
        <text>Cleavage of hydrophobic, N-terminal signal or leader sequences from secreted and periplasmic proteins.</text>
        <dbReference type="EC" id="3.4.21.89"/>
    </reaction>
</comment>
<dbReference type="Proteomes" id="UP000565521">
    <property type="component" value="Unassembled WGS sequence"/>
</dbReference>
<dbReference type="PANTHER" id="PTHR43390:SF1">
    <property type="entry name" value="CHLOROPLAST PROCESSING PEPTIDASE"/>
    <property type="match status" value="1"/>
</dbReference>
<dbReference type="PANTHER" id="PTHR43390">
    <property type="entry name" value="SIGNAL PEPTIDASE I"/>
    <property type="match status" value="1"/>
</dbReference>
<evidence type="ECO:0000313" key="10">
    <source>
        <dbReference type="EMBL" id="NVO32759.1"/>
    </source>
</evidence>
<dbReference type="InterPro" id="IPR019758">
    <property type="entry name" value="Pept_S26A_signal_pept_1_CS"/>
</dbReference>
<evidence type="ECO:0000256" key="5">
    <source>
        <dbReference type="ARBA" id="ARBA00022801"/>
    </source>
</evidence>
<dbReference type="GO" id="GO:0004252">
    <property type="term" value="F:serine-type endopeptidase activity"/>
    <property type="evidence" value="ECO:0007669"/>
    <property type="project" value="InterPro"/>
</dbReference>
<comment type="similarity">
    <text evidence="2 7">Belongs to the peptidase S26 family.</text>
</comment>
<evidence type="ECO:0000256" key="6">
    <source>
        <dbReference type="PIRSR" id="PIRSR600223-1"/>
    </source>
</evidence>
<dbReference type="PROSITE" id="PS00761">
    <property type="entry name" value="SPASE_I_3"/>
    <property type="match status" value="1"/>
</dbReference>
<dbReference type="RefSeq" id="WP_176909627.1">
    <property type="nucleotide sequence ID" value="NZ_JABKAU010000036.1"/>
</dbReference>
<keyword evidence="11" id="KW-1185">Reference proteome</keyword>
<dbReference type="Pfam" id="PF10502">
    <property type="entry name" value="Peptidase_S26"/>
    <property type="match status" value="2"/>
</dbReference>
<feature type="domain" description="Peptidase S26" evidence="9">
    <location>
        <begin position="34"/>
        <end position="201"/>
    </location>
</feature>
<dbReference type="InterPro" id="IPR036286">
    <property type="entry name" value="LexA/Signal_pep-like_sf"/>
</dbReference>
<organism evidence="10 11">
    <name type="scientific">Hymenobacter lapidiphilus</name>
    <dbReference type="NCBI Taxonomy" id="2608003"/>
    <lineage>
        <taxon>Bacteria</taxon>
        <taxon>Pseudomonadati</taxon>
        <taxon>Bacteroidota</taxon>
        <taxon>Cytophagia</taxon>
        <taxon>Cytophagales</taxon>
        <taxon>Hymenobacteraceae</taxon>
        <taxon>Hymenobacter</taxon>
    </lineage>
</organism>
<dbReference type="InterPro" id="IPR000223">
    <property type="entry name" value="Pept_S26A_signal_pept_1"/>
</dbReference>
<dbReference type="Gene3D" id="2.10.109.10">
    <property type="entry name" value="Umud Fragment, subunit A"/>
    <property type="match status" value="2"/>
</dbReference>
<sequence>MAVQSWEKYLENNPAGPAPTGGPAPVAKKRKGPIREWGDAILFAVIAATLIRWATFEAYTIPTPSMEHTLLVGDYLFVSKLHYGPRTPQTPLQVPLTHQTVWGTSLKSYSEAIQLPSYRLPGFSEVKNNDVVVFNVPFEAEHPADLRTNYIKRCVAIAGDVLEVRQSQVYINGKPAENFPEMQNSYYLQVPQANDELMTAFKEQGIVEYNTPDGLPYQENSAEYGPGYLISMTPASYNYFKQQPYVKGIIELKTPVGQREGQEVFPNNPDYPYSQSLSPAPYPSWNKDNYGPLQIPKEGQTVQLTAQNTPQYLKIITRYEHNEGITVDGTGRILQNGQPLTSYTFKQDYYFMMGDNRHNSLDSRFWGFVPKDHIVGKAVLIWMSVDPNGSFLSKIRWNRLFNLVH</sequence>
<evidence type="ECO:0000259" key="9">
    <source>
        <dbReference type="Pfam" id="PF10502"/>
    </source>
</evidence>
<comment type="caution">
    <text evidence="10">The sequence shown here is derived from an EMBL/GenBank/DDBJ whole genome shotgun (WGS) entry which is preliminary data.</text>
</comment>
<dbReference type="InterPro" id="IPR019533">
    <property type="entry name" value="Peptidase_S26"/>
</dbReference>
<evidence type="ECO:0000256" key="3">
    <source>
        <dbReference type="ARBA" id="ARBA00013208"/>
    </source>
</evidence>
<dbReference type="GO" id="GO:0009003">
    <property type="term" value="F:signal peptidase activity"/>
    <property type="evidence" value="ECO:0007669"/>
    <property type="project" value="UniProtKB-EC"/>
</dbReference>
<evidence type="ECO:0000256" key="7">
    <source>
        <dbReference type="RuleBase" id="RU362042"/>
    </source>
</evidence>